<reference evidence="3" key="1">
    <citation type="journal article" date="2012" name="Nature">
        <title>The tomato genome sequence provides insights into fleshy fruit evolution.</title>
        <authorList>
            <consortium name="Tomato Genome Consortium"/>
        </authorList>
    </citation>
    <scope>NUCLEOTIDE SEQUENCE [LARGE SCALE GENOMIC DNA]</scope>
    <source>
        <strain evidence="3">cv. Heinz 1706</strain>
    </source>
</reference>
<dbReference type="EnsemblPlants" id="Solyc06g024382.1.1">
    <property type="protein sequence ID" value="Solyc06g024382.1.1.1"/>
    <property type="gene ID" value="Solyc06g024382.1"/>
</dbReference>
<sequence>MEAMYLTHTAMLWWRRKKEDMEKGICCIEGWEQFKVYLKCQFYPENVVHEDTRTFRELKQTSTIQDYVKEFTNLTLQIPSLTSESLLFYFMDGLQNWAKQELQRRQVHDVDEEIVVAESPNDFRADAAKRRDNRSKAIPPKVYNNRNKGRPTPNRGSDTRVNTRD</sequence>
<keyword evidence="4" id="KW-1185">Reference proteome</keyword>
<feature type="region of interest" description="Disordered" evidence="1">
    <location>
        <begin position="123"/>
        <end position="165"/>
    </location>
</feature>
<reference evidence="3" key="2">
    <citation type="submission" date="2019-01" db="UniProtKB">
        <authorList>
            <consortium name="EnsemblPlants"/>
        </authorList>
    </citation>
    <scope>IDENTIFICATION</scope>
    <source>
        <strain evidence="3">cv. Heinz 1706</strain>
    </source>
</reference>
<evidence type="ECO:0000256" key="1">
    <source>
        <dbReference type="SAM" id="MobiDB-lite"/>
    </source>
</evidence>
<dbReference type="InterPro" id="IPR005162">
    <property type="entry name" value="Retrotrans_gag_dom"/>
</dbReference>
<accession>A0A3Q7GR25</accession>
<name>A0A3Q7GR25_SOLLC</name>
<dbReference type="Gramene" id="Solyc06g024382.1.1">
    <property type="protein sequence ID" value="Solyc06g024382.1.1.1"/>
    <property type="gene ID" value="Solyc06g024382.1"/>
</dbReference>
<proteinExistence type="predicted"/>
<evidence type="ECO:0000313" key="4">
    <source>
        <dbReference type="Proteomes" id="UP000004994"/>
    </source>
</evidence>
<dbReference type="Proteomes" id="UP000004994">
    <property type="component" value="Chromosome 6"/>
</dbReference>
<dbReference type="InParanoid" id="A0A3Q7GR25"/>
<dbReference type="AlphaFoldDB" id="A0A3Q7GR25"/>
<protein>
    <recommendedName>
        <fullName evidence="2">Retrotransposon gag domain-containing protein</fullName>
    </recommendedName>
</protein>
<evidence type="ECO:0000313" key="3">
    <source>
        <dbReference type="EnsemblPlants" id="Solyc06g024382.1.1.1"/>
    </source>
</evidence>
<feature type="domain" description="Retrotransposon gag" evidence="2">
    <location>
        <begin position="4"/>
        <end position="95"/>
    </location>
</feature>
<evidence type="ECO:0000259" key="2">
    <source>
        <dbReference type="Pfam" id="PF03732"/>
    </source>
</evidence>
<organism evidence="3">
    <name type="scientific">Solanum lycopersicum</name>
    <name type="common">Tomato</name>
    <name type="synonym">Lycopersicon esculentum</name>
    <dbReference type="NCBI Taxonomy" id="4081"/>
    <lineage>
        <taxon>Eukaryota</taxon>
        <taxon>Viridiplantae</taxon>
        <taxon>Streptophyta</taxon>
        <taxon>Embryophyta</taxon>
        <taxon>Tracheophyta</taxon>
        <taxon>Spermatophyta</taxon>
        <taxon>Magnoliopsida</taxon>
        <taxon>eudicotyledons</taxon>
        <taxon>Gunneridae</taxon>
        <taxon>Pentapetalae</taxon>
        <taxon>asterids</taxon>
        <taxon>lamiids</taxon>
        <taxon>Solanales</taxon>
        <taxon>Solanaceae</taxon>
        <taxon>Solanoideae</taxon>
        <taxon>Solaneae</taxon>
        <taxon>Solanum</taxon>
        <taxon>Solanum subgen. Lycopersicon</taxon>
    </lineage>
</organism>
<dbReference type="Pfam" id="PF03732">
    <property type="entry name" value="Retrotrans_gag"/>
    <property type="match status" value="1"/>
</dbReference>